<reference evidence="7" key="1">
    <citation type="journal article" date="2014" name="Front. Microbiol.">
        <title>High frequency of phylogenetically diverse reductive dehalogenase-homologous genes in deep subseafloor sedimentary metagenomes.</title>
        <authorList>
            <person name="Kawai M."/>
            <person name="Futagami T."/>
            <person name="Toyoda A."/>
            <person name="Takaki Y."/>
            <person name="Nishi S."/>
            <person name="Hori S."/>
            <person name="Arai W."/>
            <person name="Tsubouchi T."/>
            <person name="Morono Y."/>
            <person name="Uchiyama I."/>
            <person name="Ito T."/>
            <person name="Fujiyama A."/>
            <person name="Inagaki F."/>
            <person name="Takami H."/>
        </authorList>
    </citation>
    <scope>NUCLEOTIDE SEQUENCE</scope>
    <source>
        <strain evidence="7">Expedition CK06-06</strain>
    </source>
</reference>
<dbReference type="InterPro" id="IPR011701">
    <property type="entry name" value="MFS"/>
</dbReference>
<evidence type="ECO:0000256" key="4">
    <source>
        <dbReference type="ARBA" id="ARBA00023136"/>
    </source>
</evidence>
<dbReference type="AlphaFoldDB" id="X1R3M8"/>
<keyword evidence="4 5" id="KW-0472">Membrane</keyword>
<sequence>MTYMGIVMPKPKPITTMFIVGSILCGTSQTMLQLITFRALQGIGAGAIMGLSFITIGDLFSPAERGKYVGLLSGVFGLSAVIGPTLGGYITDNLSWNWVFYINIPFGILIMLLFIFFFPQLRPGIRKHRVDYAGIITLILSVVPFMLALTWAGV</sequence>
<comment type="subcellular location">
    <subcellularLocation>
        <location evidence="1">Membrane</location>
        <topology evidence="1">Multi-pass membrane protein</topology>
    </subcellularLocation>
</comment>
<evidence type="ECO:0000313" key="7">
    <source>
        <dbReference type="EMBL" id="GAI57720.1"/>
    </source>
</evidence>
<evidence type="ECO:0000256" key="2">
    <source>
        <dbReference type="ARBA" id="ARBA00022692"/>
    </source>
</evidence>
<feature type="domain" description="Major facilitator superfamily (MFS) profile" evidence="6">
    <location>
        <begin position="1"/>
        <end position="154"/>
    </location>
</feature>
<dbReference type="PANTHER" id="PTHR23501:SF197">
    <property type="entry name" value="COMD"/>
    <property type="match status" value="1"/>
</dbReference>
<accession>X1R3M8</accession>
<evidence type="ECO:0000259" key="6">
    <source>
        <dbReference type="PROSITE" id="PS50850"/>
    </source>
</evidence>
<evidence type="ECO:0000256" key="1">
    <source>
        <dbReference type="ARBA" id="ARBA00004141"/>
    </source>
</evidence>
<feature type="transmembrane region" description="Helical" evidence="5">
    <location>
        <begin position="40"/>
        <end position="61"/>
    </location>
</feature>
<dbReference type="Pfam" id="PF07690">
    <property type="entry name" value="MFS_1"/>
    <property type="match status" value="1"/>
</dbReference>
<feature type="transmembrane region" description="Helical" evidence="5">
    <location>
        <begin position="130"/>
        <end position="152"/>
    </location>
</feature>
<dbReference type="GO" id="GO:0005886">
    <property type="term" value="C:plasma membrane"/>
    <property type="evidence" value="ECO:0007669"/>
    <property type="project" value="TreeGrafter"/>
</dbReference>
<keyword evidence="3 5" id="KW-1133">Transmembrane helix</keyword>
<evidence type="ECO:0000256" key="5">
    <source>
        <dbReference type="SAM" id="Phobius"/>
    </source>
</evidence>
<evidence type="ECO:0000256" key="3">
    <source>
        <dbReference type="ARBA" id="ARBA00022989"/>
    </source>
</evidence>
<dbReference type="Gene3D" id="1.20.1720.10">
    <property type="entry name" value="Multidrug resistance protein D"/>
    <property type="match status" value="1"/>
</dbReference>
<proteinExistence type="predicted"/>
<feature type="transmembrane region" description="Helical" evidence="5">
    <location>
        <begin position="98"/>
        <end position="118"/>
    </location>
</feature>
<dbReference type="GO" id="GO:0022857">
    <property type="term" value="F:transmembrane transporter activity"/>
    <property type="evidence" value="ECO:0007669"/>
    <property type="project" value="InterPro"/>
</dbReference>
<dbReference type="InterPro" id="IPR036259">
    <property type="entry name" value="MFS_trans_sf"/>
</dbReference>
<dbReference type="InterPro" id="IPR020846">
    <property type="entry name" value="MFS_dom"/>
</dbReference>
<dbReference type="PANTHER" id="PTHR23501">
    <property type="entry name" value="MAJOR FACILITATOR SUPERFAMILY"/>
    <property type="match status" value="1"/>
</dbReference>
<keyword evidence="2 5" id="KW-0812">Transmembrane</keyword>
<organism evidence="7">
    <name type="scientific">marine sediment metagenome</name>
    <dbReference type="NCBI Taxonomy" id="412755"/>
    <lineage>
        <taxon>unclassified sequences</taxon>
        <taxon>metagenomes</taxon>
        <taxon>ecological metagenomes</taxon>
    </lineage>
</organism>
<dbReference type="EMBL" id="BARV01036873">
    <property type="protein sequence ID" value="GAI57720.1"/>
    <property type="molecule type" value="Genomic_DNA"/>
</dbReference>
<dbReference type="PRINTS" id="PR01036">
    <property type="entry name" value="TCRTETB"/>
</dbReference>
<feature type="transmembrane region" description="Helical" evidence="5">
    <location>
        <begin position="68"/>
        <end position="86"/>
    </location>
</feature>
<dbReference type="PROSITE" id="PS50850">
    <property type="entry name" value="MFS"/>
    <property type="match status" value="1"/>
</dbReference>
<feature type="non-terminal residue" evidence="7">
    <location>
        <position position="154"/>
    </location>
</feature>
<name>X1R3M8_9ZZZZ</name>
<dbReference type="SUPFAM" id="SSF103473">
    <property type="entry name" value="MFS general substrate transporter"/>
    <property type="match status" value="1"/>
</dbReference>
<comment type="caution">
    <text evidence="7">The sequence shown here is derived from an EMBL/GenBank/DDBJ whole genome shotgun (WGS) entry which is preliminary data.</text>
</comment>
<protein>
    <recommendedName>
        <fullName evidence="6">Major facilitator superfamily (MFS) profile domain-containing protein</fullName>
    </recommendedName>
</protein>
<gene>
    <name evidence="7" type="ORF">S06H3_57179</name>
</gene>